<keyword evidence="11" id="KW-0460">Magnesium</keyword>
<organism evidence="12 13">
    <name type="scientific">Candidatus Glassbacteria bacterium GWA2_58_10</name>
    <dbReference type="NCBI Taxonomy" id="1817865"/>
    <lineage>
        <taxon>Bacteria</taxon>
        <taxon>Candidatus Glassiibacteriota</taxon>
    </lineage>
</organism>
<comment type="pathway">
    <text evidence="1 11">Metabolic intermediate biosynthesis; chorismate biosynthesis; chorismate from D-erythrose 4-phosphate and phosphoenolpyruvate: step 5/7.</text>
</comment>
<keyword evidence="5 11" id="KW-0808">Transferase</keyword>
<keyword evidence="11" id="KW-0479">Metal-binding</keyword>
<dbReference type="UniPathway" id="UPA00053">
    <property type="reaction ID" value="UER00088"/>
</dbReference>
<dbReference type="AlphaFoldDB" id="A0A1F5YDT0"/>
<sequence length="175" mass="19237">MGMLFLGKPGISLTGFMFTGKSSVGKTLAGMLDLRFVDLDDSISAAAGMSIEKIFTEQGEEGFRALEREALGRVLETPGRIIATGGGVVIDPLNRELLRQKSCVIWLTARPETILERFNHSQGRPRPLLAVADPRERIVRLLEEREAFYRECDFSVPTDGCSVADICAGIMEKFA</sequence>
<comment type="subcellular location">
    <subcellularLocation>
        <location evidence="11">Cytoplasm</location>
    </subcellularLocation>
</comment>
<evidence type="ECO:0000256" key="5">
    <source>
        <dbReference type="ARBA" id="ARBA00022679"/>
    </source>
</evidence>
<feature type="binding site" evidence="11">
    <location>
        <position position="40"/>
    </location>
    <ligand>
        <name>substrate</name>
    </ligand>
</feature>
<dbReference type="InterPro" id="IPR000623">
    <property type="entry name" value="Shikimate_kinase/TSH1"/>
</dbReference>
<name>A0A1F5YDT0_9BACT</name>
<dbReference type="InterPro" id="IPR023000">
    <property type="entry name" value="Shikimate_kinase_CS"/>
</dbReference>
<dbReference type="InterPro" id="IPR027417">
    <property type="entry name" value="P-loop_NTPase"/>
</dbReference>
<comment type="subunit">
    <text evidence="11">Monomer.</text>
</comment>
<feature type="binding site" evidence="11">
    <location>
        <position position="64"/>
    </location>
    <ligand>
        <name>substrate</name>
    </ligand>
</feature>
<evidence type="ECO:0000256" key="10">
    <source>
        <dbReference type="ARBA" id="ARBA00048567"/>
    </source>
</evidence>
<comment type="similarity">
    <text evidence="2 11">Belongs to the shikimate kinase family.</text>
</comment>
<feature type="binding site" evidence="11">
    <location>
        <begin position="18"/>
        <end position="23"/>
    </location>
    <ligand>
        <name>ATP</name>
        <dbReference type="ChEBI" id="CHEBI:30616"/>
    </ligand>
</feature>
<dbReference type="PANTHER" id="PTHR21087">
    <property type="entry name" value="SHIKIMATE KINASE"/>
    <property type="match status" value="1"/>
</dbReference>
<dbReference type="Proteomes" id="UP000176992">
    <property type="component" value="Unassembled WGS sequence"/>
</dbReference>
<comment type="catalytic activity">
    <reaction evidence="10 11">
        <text>shikimate + ATP = 3-phosphoshikimate + ADP + H(+)</text>
        <dbReference type="Rhea" id="RHEA:13121"/>
        <dbReference type="ChEBI" id="CHEBI:15378"/>
        <dbReference type="ChEBI" id="CHEBI:30616"/>
        <dbReference type="ChEBI" id="CHEBI:36208"/>
        <dbReference type="ChEBI" id="CHEBI:145989"/>
        <dbReference type="ChEBI" id="CHEBI:456216"/>
        <dbReference type="EC" id="2.7.1.71"/>
    </reaction>
</comment>
<keyword evidence="6 11" id="KW-0547">Nucleotide-binding</keyword>
<feature type="binding site" evidence="11">
    <location>
        <position position="126"/>
    </location>
    <ligand>
        <name>ATP</name>
        <dbReference type="ChEBI" id="CHEBI:30616"/>
    </ligand>
</feature>
<evidence type="ECO:0000313" key="13">
    <source>
        <dbReference type="Proteomes" id="UP000176992"/>
    </source>
</evidence>
<evidence type="ECO:0000256" key="3">
    <source>
        <dbReference type="ARBA" id="ARBA00012154"/>
    </source>
</evidence>
<dbReference type="EMBL" id="MFIV01000124">
    <property type="protein sequence ID" value="OGF98335.1"/>
    <property type="molecule type" value="Genomic_DNA"/>
</dbReference>
<dbReference type="PROSITE" id="PS01128">
    <property type="entry name" value="SHIKIMATE_KINASE"/>
    <property type="match status" value="1"/>
</dbReference>
<dbReference type="PRINTS" id="PR01100">
    <property type="entry name" value="SHIKIMTKNASE"/>
</dbReference>
<evidence type="ECO:0000256" key="4">
    <source>
        <dbReference type="ARBA" id="ARBA00022605"/>
    </source>
</evidence>
<dbReference type="GO" id="GO:0005524">
    <property type="term" value="F:ATP binding"/>
    <property type="evidence" value="ECO:0007669"/>
    <property type="project" value="UniProtKB-UniRule"/>
</dbReference>
<keyword evidence="9 11" id="KW-0057">Aromatic amino acid biosynthesis</keyword>
<dbReference type="Gene3D" id="3.40.50.300">
    <property type="entry name" value="P-loop containing nucleotide triphosphate hydrolases"/>
    <property type="match status" value="1"/>
</dbReference>
<accession>A0A1F5YDT0</accession>
<dbReference type="Pfam" id="PF01202">
    <property type="entry name" value="SKI"/>
    <property type="match status" value="1"/>
</dbReference>
<evidence type="ECO:0000256" key="1">
    <source>
        <dbReference type="ARBA" id="ARBA00004842"/>
    </source>
</evidence>
<evidence type="ECO:0000313" key="12">
    <source>
        <dbReference type="EMBL" id="OGF98335.1"/>
    </source>
</evidence>
<comment type="function">
    <text evidence="11">Catalyzes the specific phosphorylation of the 3-hydroxyl group of shikimic acid using ATP as a cosubstrate.</text>
</comment>
<dbReference type="GO" id="GO:0000287">
    <property type="term" value="F:magnesium ion binding"/>
    <property type="evidence" value="ECO:0007669"/>
    <property type="project" value="UniProtKB-UniRule"/>
</dbReference>
<evidence type="ECO:0000256" key="6">
    <source>
        <dbReference type="ARBA" id="ARBA00022741"/>
    </source>
</evidence>
<dbReference type="CDD" id="cd00464">
    <property type="entry name" value="SK"/>
    <property type="match status" value="1"/>
</dbReference>
<keyword evidence="11" id="KW-0963">Cytoplasm</keyword>
<feature type="binding site" evidence="11">
    <location>
        <position position="86"/>
    </location>
    <ligand>
        <name>substrate</name>
    </ligand>
</feature>
<dbReference type="HAMAP" id="MF_00109">
    <property type="entry name" value="Shikimate_kinase"/>
    <property type="match status" value="1"/>
</dbReference>
<evidence type="ECO:0000256" key="7">
    <source>
        <dbReference type="ARBA" id="ARBA00022777"/>
    </source>
</evidence>
<dbReference type="InterPro" id="IPR031322">
    <property type="entry name" value="Shikimate/glucono_kinase"/>
</dbReference>
<feature type="binding site" evidence="11">
    <location>
        <position position="22"/>
    </location>
    <ligand>
        <name>Mg(2+)</name>
        <dbReference type="ChEBI" id="CHEBI:18420"/>
    </ligand>
</feature>
<dbReference type="GO" id="GO:0009423">
    <property type="term" value="P:chorismate biosynthetic process"/>
    <property type="evidence" value="ECO:0007669"/>
    <property type="project" value="UniProtKB-UniRule"/>
</dbReference>
<dbReference type="GO" id="GO:0005829">
    <property type="term" value="C:cytosol"/>
    <property type="evidence" value="ECO:0007669"/>
    <property type="project" value="TreeGrafter"/>
</dbReference>
<dbReference type="EC" id="2.7.1.71" evidence="3 11"/>
<protein>
    <recommendedName>
        <fullName evidence="3 11">Shikimate kinase</fullName>
        <shortName evidence="11">SK</shortName>
        <ecNumber evidence="3 11">2.7.1.71</ecNumber>
    </recommendedName>
</protein>
<comment type="caution">
    <text evidence="11">Lacks conserved residue(s) required for the propagation of feature annotation.</text>
</comment>
<keyword evidence="4 11" id="KW-0028">Amino-acid biosynthesis</keyword>
<reference evidence="12 13" key="1">
    <citation type="journal article" date="2016" name="Nat. Commun.">
        <title>Thousands of microbial genomes shed light on interconnected biogeochemical processes in an aquifer system.</title>
        <authorList>
            <person name="Anantharaman K."/>
            <person name="Brown C.T."/>
            <person name="Hug L.A."/>
            <person name="Sharon I."/>
            <person name="Castelle C.J."/>
            <person name="Probst A.J."/>
            <person name="Thomas B.C."/>
            <person name="Singh A."/>
            <person name="Wilkins M.J."/>
            <person name="Karaoz U."/>
            <person name="Brodie E.L."/>
            <person name="Williams K.H."/>
            <person name="Hubbard S.S."/>
            <person name="Banfield J.F."/>
        </authorList>
    </citation>
    <scope>NUCLEOTIDE SEQUENCE [LARGE SCALE GENOMIC DNA]</scope>
</reference>
<evidence type="ECO:0000256" key="8">
    <source>
        <dbReference type="ARBA" id="ARBA00022840"/>
    </source>
</evidence>
<evidence type="ECO:0000256" key="2">
    <source>
        <dbReference type="ARBA" id="ARBA00006997"/>
    </source>
</evidence>
<keyword evidence="7 11" id="KW-0418">Kinase</keyword>
<feature type="binding site" evidence="11">
    <location>
        <position position="145"/>
    </location>
    <ligand>
        <name>substrate</name>
    </ligand>
</feature>
<proteinExistence type="inferred from homology"/>
<evidence type="ECO:0000256" key="11">
    <source>
        <dbReference type="HAMAP-Rule" id="MF_00109"/>
    </source>
</evidence>
<keyword evidence="8 11" id="KW-0067">ATP-binding</keyword>
<comment type="caution">
    <text evidence="12">The sequence shown here is derived from an EMBL/GenBank/DDBJ whole genome shotgun (WGS) entry which is preliminary data.</text>
</comment>
<dbReference type="GO" id="GO:0004765">
    <property type="term" value="F:shikimate kinase activity"/>
    <property type="evidence" value="ECO:0007669"/>
    <property type="project" value="UniProtKB-UniRule"/>
</dbReference>
<dbReference type="PANTHER" id="PTHR21087:SF16">
    <property type="entry name" value="SHIKIMATE KINASE 1, CHLOROPLASTIC"/>
    <property type="match status" value="1"/>
</dbReference>
<gene>
    <name evidence="11" type="primary">aroK</name>
    <name evidence="12" type="ORF">A2Z86_11745</name>
</gene>
<comment type="cofactor">
    <cofactor evidence="11">
        <name>Mg(2+)</name>
        <dbReference type="ChEBI" id="CHEBI:18420"/>
    </cofactor>
    <text evidence="11">Binds 1 Mg(2+) ion per subunit.</text>
</comment>
<dbReference type="SUPFAM" id="SSF52540">
    <property type="entry name" value="P-loop containing nucleoside triphosphate hydrolases"/>
    <property type="match status" value="1"/>
</dbReference>
<evidence type="ECO:0000256" key="9">
    <source>
        <dbReference type="ARBA" id="ARBA00023141"/>
    </source>
</evidence>
<dbReference type="GO" id="GO:0008652">
    <property type="term" value="P:amino acid biosynthetic process"/>
    <property type="evidence" value="ECO:0007669"/>
    <property type="project" value="UniProtKB-KW"/>
</dbReference>
<dbReference type="GO" id="GO:0009073">
    <property type="term" value="P:aromatic amino acid family biosynthetic process"/>
    <property type="evidence" value="ECO:0007669"/>
    <property type="project" value="UniProtKB-KW"/>
</dbReference>